<feature type="domain" description="Tetrahaem cytochrome" evidence="9">
    <location>
        <begin position="79"/>
        <end position="165"/>
    </location>
</feature>
<evidence type="ECO:0000256" key="1">
    <source>
        <dbReference type="ARBA" id="ARBA00001926"/>
    </source>
</evidence>
<feature type="signal peptide" evidence="8">
    <location>
        <begin position="1"/>
        <end position="28"/>
    </location>
</feature>
<dbReference type="KEGG" id="bhc:JFL75_03530"/>
<comment type="subcellular location">
    <subcellularLocation>
        <location evidence="2">Cell envelope</location>
    </subcellularLocation>
</comment>
<evidence type="ECO:0000313" key="10">
    <source>
        <dbReference type="EMBL" id="QQO09998.1"/>
    </source>
</evidence>
<dbReference type="Proteomes" id="UP000595917">
    <property type="component" value="Chromosome"/>
</dbReference>
<dbReference type="Gene3D" id="1.10.1130.10">
    <property type="entry name" value="Flavocytochrome C3, Chain A"/>
    <property type="match status" value="1"/>
</dbReference>
<proteinExistence type="predicted"/>
<feature type="chain" id="PRO_5031159687" evidence="8">
    <location>
        <begin position="29"/>
        <end position="177"/>
    </location>
</feature>
<evidence type="ECO:0000256" key="7">
    <source>
        <dbReference type="ARBA" id="ARBA00023004"/>
    </source>
</evidence>
<comment type="cofactor">
    <cofactor evidence="1">
        <name>heme c</name>
        <dbReference type="ChEBI" id="CHEBI:61717"/>
    </cofactor>
</comment>
<keyword evidence="11" id="KW-1185">Reference proteome</keyword>
<dbReference type="InterPro" id="IPR036280">
    <property type="entry name" value="Multihaem_cyt_sf"/>
</dbReference>
<evidence type="ECO:0000259" key="9">
    <source>
        <dbReference type="Pfam" id="PF14537"/>
    </source>
</evidence>
<dbReference type="InterPro" id="IPR012286">
    <property type="entry name" value="Tetrahaem_cytochrome"/>
</dbReference>
<dbReference type="SUPFAM" id="SSF48695">
    <property type="entry name" value="Multiheme cytochromes"/>
    <property type="match status" value="1"/>
</dbReference>
<dbReference type="AlphaFoldDB" id="A0A7T7XPB6"/>
<organism evidence="10 11">
    <name type="scientific">Breznakiella homolactica</name>
    <dbReference type="NCBI Taxonomy" id="2798577"/>
    <lineage>
        <taxon>Bacteria</taxon>
        <taxon>Pseudomonadati</taxon>
        <taxon>Spirochaetota</taxon>
        <taxon>Spirochaetia</taxon>
        <taxon>Spirochaetales</taxon>
        <taxon>Breznakiellaceae</taxon>
        <taxon>Breznakiella</taxon>
    </lineage>
</organism>
<keyword evidence="3" id="KW-0813">Transport</keyword>
<keyword evidence="8" id="KW-0732">Signal</keyword>
<protein>
    <submittedName>
        <fullName evidence="10">Cytochrome c3 family protein</fullName>
    </submittedName>
</protein>
<dbReference type="GO" id="GO:0030313">
    <property type="term" value="C:cell envelope"/>
    <property type="evidence" value="ECO:0007669"/>
    <property type="project" value="UniProtKB-SubCell"/>
</dbReference>
<evidence type="ECO:0000313" key="11">
    <source>
        <dbReference type="Proteomes" id="UP000595917"/>
    </source>
</evidence>
<evidence type="ECO:0000256" key="5">
    <source>
        <dbReference type="ARBA" id="ARBA00022723"/>
    </source>
</evidence>
<evidence type="ECO:0000256" key="4">
    <source>
        <dbReference type="ARBA" id="ARBA00022617"/>
    </source>
</evidence>
<dbReference type="PROSITE" id="PS51257">
    <property type="entry name" value="PROKAR_LIPOPROTEIN"/>
    <property type="match status" value="1"/>
</dbReference>
<accession>A0A7T7XPB6</accession>
<dbReference type="RefSeq" id="WP_215627302.1">
    <property type="nucleotide sequence ID" value="NZ_CP067089.2"/>
</dbReference>
<keyword evidence="5" id="KW-0479">Metal-binding</keyword>
<dbReference type="Pfam" id="PF14537">
    <property type="entry name" value="Cytochrom_c3_2"/>
    <property type="match status" value="1"/>
</dbReference>
<evidence type="ECO:0000256" key="8">
    <source>
        <dbReference type="SAM" id="SignalP"/>
    </source>
</evidence>
<dbReference type="EMBL" id="CP067089">
    <property type="protein sequence ID" value="QQO09998.1"/>
    <property type="molecule type" value="Genomic_DNA"/>
</dbReference>
<name>A0A7T7XPB6_9SPIR</name>
<sequence length="177" mass="19669">MKHQKIQSSCTILIILAAGALFFTSCSGTTRTEMNVGQINAVSRLVPDMPKVMSFQSSYKTGNGNQAVPVMPFEKVQTAAADPITNACLQCHGPFEELMERTKDYVNEWDVTVNPHTYVDITKGNPHDTTMIATCTECHEQHPIPPTANMNIKQANLQYCYTCHHDEEFISCNTCHG</sequence>
<keyword evidence="7" id="KW-0408">Iron</keyword>
<keyword evidence="4" id="KW-0349">Heme</keyword>
<evidence type="ECO:0000256" key="3">
    <source>
        <dbReference type="ARBA" id="ARBA00022448"/>
    </source>
</evidence>
<evidence type="ECO:0000256" key="2">
    <source>
        <dbReference type="ARBA" id="ARBA00004196"/>
    </source>
</evidence>
<evidence type="ECO:0000256" key="6">
    <source>
        <dbReference type="ARBA" id="ARBA00022982"/>
    </source>
</evidence>
<gene>
    <name evidence="10" type="ORF">JFL75_03530</name>
</gene>
<keyword evidence="6" id="KW-0249">Electron transport</keyword>
<dbReference type="GO" id="GO:0046872">
    <property type="term" value="F:metal ion binding"/>
    <property type="evidence" value="ECO:0007669"/>
    <property type="project" value="UniProtKB-KW"/>
</dbReference>
<reference evidence="10" key="1">
    <citation type="submission" date="2021-01" db="EMBL/GenBank/DDBJ databases">
        <title>Description of Breznakiella homolactica.</title>
        <authorList>
            <person name="Song Y."/>
            <person name="Brune A."/>
        </authorList>
    </citation>
    <scope>NUCLEOTIDE SEQUENCE</scope>
    <source>
        <strain evidence="10">RmG30</strain>
    </source>
</reference>